<accession>A0A8T1SQ37</accession>
<evidence type="ECO:0000313" key="2">
    <source>
        <dbReference type="Proteomes" id="UP000765507"/>
    </source>
</evidence>
<comment type="caution">
    <text evidence="1">The sequence shown here is derived from an EMBL/GenBank/DDBJ whole genome shotgun (WGS) entry which is preliminary data.</text>
</comment>
<reference evidence="1 2" key="1">
    <citation type="journal article" date="2020" name="G3 (Bethesda)">
        <title>Draft Genome of the Common Snapping Turtle, Chelydra serpentina, a Model for Phenotypic Plasticity in Reptiles.</title>
        <authorList>
            <person name="Das D."/>
            <person name="Singh S.K."/>
            <person name="Bierstedt J."/>
            <person name="Erickson A."/>
            <person name="Galli G.L.J."/>
            <person name="Crossley D.A. 2nd"/>
            <person name="Rhen T."/>
        </authorList>
    </citation>
    <scope>NUCLEOTIDE SEQUENCE [LARGE SCALE GENOMIC DNA]</scope>
    <source>
        <strain evidence="1">KW</strain>
    </source>
</reference>
<name>A0A8T1SQ37_CHESE</name>
<organism evidence="1 2">
    <name type="scientific">Chelydra serpentina</name>
    <name type="common">Snapping turtle</name>
    <name type="synonym">Testudo serpentina</name>
    <dbReference type="NCBI Taxonomy" id="8475"/>
    <lineage>
        <taxon>Eukaryota</taxon>
        <taxon>Metazoa</taxon>
        <taxon>Chordata</taxon>
        <taxon>Craniata</taxon>
        <taxon>Vertebrata</taxon>
        <taxon>Euteleostomi</taxon>
        <taxon>Archelosauria</taxon>
        <taxon>Testudinata</taxon>
        <taxon>Testudines</taxon>
        <taxon>Cryptodira</taxon>
        <taxon>Durocryptodira</taxon>
        <taxon>Americhelydia</taxon>
        <taxon>Chelydroidea</taxon>
        <taxon>Chelydridae</taxon>
        <taxon>Chelydra</taxon>
    </lineage>
</organism>
<dbReference type="Gene3D" id="2.10.90.10">
    <property type="entry name" value="Cystine-knot cytokines"/>
    <property type="match status" value="1"/>
</dbReference>
<dbReference type="EMBL" id="JAHGAV010000128">
    <property type="protein sequence ID" value="KAG6931049.1"/>
    <property type="molecule type" value="Genomic_DNA"/>
</dbReference>
<dbReference type="InterPro" id="IPR029034">
    <property type="entry name" value="Cystine-knot_cytokine"/>
</dbReference>
<evidence type="ECO:0000313" key="1">
    <source>
        <dbReference type="EMBL" id="KAG6931049.1"/>
    </source>
</evidence>
<dbReference type="Proteomes" id="UP000765507">
    <property type="component" value="Unassembled WGS sequence"/>
</dbReference>
<keyword evidence="2" id="KW-1185">Reference proteome</keyword>
<proteinExistence type="predicted"/>
<dbReference type="OrthoDB" id="9219639at2759"/>
<sequence length="48" mass="5622">MYSFETQQMQHTCTCCQELKSQKREVTLTCRNGTSMNYDYVYVESANA</sequence>
<protein>
    <submittedName>
        <fullName evidence="1">Mucin 2, oligomeric mucus/gel-forming</fullName>
    </submittedName>
</protein>
<gene>
    <name evidence="1" type="ORF">G0U57_002334</name>
</gene>
<dbReference type="AlphaFoldDB" id="A0A8T1SQ37"/>